<comment type="similarity">
    <text evidence="1">Belongs to the HGH1 family.</text>
</comment>
<dbReference type="AlphaFoldDB" id="A0A9W8B3T0"/>
<evidence type="ECO:0000259" key="4">
    <source>
        <dbReference type="Pfam" id="PF04063"/>
    </source>
</evidence>
<dbReference type="EMBL" id="JANBQB010000172">
    <property type="protein sequence ID" value="KAJ1980370.1"/>
    <property type="molecule type" value="Genomic_DNA"/>
</dbReference>
<dbReference type="SUPFAM" id="SSF48371">
    <property type="entry name" value="ARM repeat"/>
    <property type="match status" value="1"/>
</dbReference>
<dbReference type="Pfam" id="PF04063">
    <property type="entry name" value="DUF383"/>
    <property type="match status" value="1"/>
</dbReference>
<dbReference type="Proteomes" id="UP001151582">
    <property type="component" value="Unassembled WGS sequence"/>
</dbReference>
<evidence type="ECO:0000259" key="5">
    <source>
        <dbReference type="Pfam" id="PF04064"/>
    </source>
</evidence>
<feature type="domain" description="Protein HGH1 C-terminal" evidence="5">
    <location>
        <begin position="294"/>
        <end position="346"/>
    </location>
</feature>
<dbReference type="InterPro" id="IPR011989">
    <property type="entry name" value="ARM-like"/>
</dbReference>
<dbReference type="Gene3D" id="1.25.10.10">
    <property type="entry name" value="Leucine-rich Repeat Variant"/>
    <property type="match status" value="1"/>
</dbReference>
<feature type="domain" description="Protein HGH1 N-terminal" evidence="4">
    <location>
        <begin position="96"/>
        <end position="288"/>
    </location>
</feature>
<accession>A0A9W8B3T0</accession>
<dbReference type="Pfam" id="PF04064">
    <property type="entry name" value="DUF384"/>
    <property type="match status" value="1"/>
</dbReference>
<feature type="region of interest" description="Disordered" evidence="3">
    <location>
        <begin position="343"/>
        <end position="364"/>
    </location>
</feature>
<evidence type="ECO:0000256" key="3">
    <source>
        <dbReference type="SAM" id="MobiDB-lite"/>
    </source>
</evidence>
<evidence type="ECO:0000313" key="6">
    <source>
        <dbReference type="EMBL" id="KAJ1980370.1"/>
    </source>
</evidence>
<dbReference type="InterPro" id="IPR007205">
    <property type="entry name" value="Protein_HGH1_N"/>
</dbReference>
<dbReference type="OrthoDB" id="338814at2759"/>
<gene>
    <name evidence="6" type="primary">HGH1</name>
    <name evidence="6" type="ORF">H4R34_002483</name>
</gene>
<evidence type="ECO:0000313" key="7">
    <source>
        <dbReference type="Proteomes" id="UP001151582"/>
    </source>
</evidence>
<dbReference type="InterPro" id="IPR016024">
    <property type="entry name" value="ARM-type_fold"/>
</dbReference>
<keyword evidence="7" id="KW-1185">Reference proteome</keyword>
<sequence length="364" mass="40759">MEAQLDELIGFLKDPKPEVRQIAAQYLVGFTSPKSDNYPLIKTKFSRLIPDLLAVCRDHLAIRHQALLSLINLSGDDDTASYFNDAPFLTTLGALITDPTSPMADMGCMLLANISKHEAIAHQLLNISSCPPSPLRTQPDSEAQVPLVDQLTSVFARGMDRQYNEHADFNFLANVFGNLTSVAKGREFFLTGPGDNLADAPLTKLIVFADHAHLVRRTGVLSTIKNCCFESDKHDQLLDEDGINLLPYILLPLCGPEEFSEEDMEGMPDDLQLLPEDKQREPQESLRKILVEILVLFTARRAGREYLRQRKVYPVVRTMHTVETSDEVGDAIDRLVQMLMRDEAPKSDDQVTEASQLDNEIQEL</sequence>
<reference evidence="6" key="1">
    <citation type="submission" date="2022-07" db="EMBL/GenBank/DDBJ databases">
        <title>Phylogenomic reconstructions and comparative analyses of Kickxellomycotina fungi.</title>
        <authorList>
            <person name="Reynolds N.K."/>
            <person name="Stajich J.E."/>
            <person name="Barry K."/>
            <person name="Grigoriev I.V."/>
            <person name="Crous P."/>
            <person name="Smith M.E."/>
        </authorList>
    </citation>
    <scope>NUCLEOTIDE SEQUENCE</scope>
    <source>
        <strain evidence="6">RSA 567</strain>
    </source>
</reference>
<comment type="caution">
    <text evidence="6">The sequence shown here is derived from an EMBL/GenBank/DDBJ whole genome shotgun (WGS) entry which is preliminary data.</text>
</comment>
<evidence type="ECO:0000256" key="1">
    <source>
        <dbReference type="ARBA" id="ARBA00006712"/>
    </source>
</evidence>
<evidence type="ECO:0000256" key="2">
    <source>
        <dbReference type="ARBA" id="ARBA00014076"/>
    </source>
</evidence>
<protein>
    <recommendedName>
        <fullName evidence="2">Protein HGH1 homolog</fullName>
    </recommendedName>
</protein>
<dbReference type="InterPro" id="IPR007206">
    <property type="entry name" value="Protein_HGH1_C"/>
</dbReference>
<dbReference type="PANTHER" id="PTHR13387">
    <property type="entry name" value="PROTEIN HGH1 HOMOLOG"/>
    <property type="match status" value="1"/>
</dbReference>
<dbReference type="InterPro" id="IPR039717">
    <property type="entry name" value="Hgh1"/>
</dbReference>
<dbReference type="PANTHER" id="PTHR13387:SF9">
    <property type="entry name" value="PROTEIN HGH1 HOMOLOG"/>
    <property type="match status" value="1"/>
</dbReference>
<organism evidence="6 7">
    <name type="scientific">Dimargaris verticillata</name>
    <dbReference type="NCBI Taxonomy" id="2761393"/>
    <lineage>
        <taxon>Eukaryota</taxon>
        <taxon>Fungi</taxon>
        <taxon>Fungi incertae sedis</taxon>
        <taxon>Zoopagomycota</taxon>
        <taxon>Kickxellomycotina</taxon>
        <taxon>Dimargaritomycetes</taxon>
        <taxon>Dimargaritales</taxon>
        <taxon>Dimargaritaceae</taxon>
        <taxon>Dimargaris</taxon>
    </lineage>
</organism>
<feature type="compositionally biased region" description="Polar residues" evidence="3">
    <location>
        <begin position="352"/>
        <end position="364"/>
    </location>
</feature>
<name>A0A9W8B3T0_9FUNG</name>
<proteinExistence type="inferred from homology"/>